<dbReference type="Gene3D" id="3.40.50.12780">
    <property type="entry name" value="N-terminal domain of ligase-like"/>
    <property type="match status" value="1"/>
</dbReference>
<accession>A0A177YLC2</accession>
<evidence type="ECO:0000259" key="2">
    <source>
        <dbReference type="Pfam" id="PF13193"/>
    </source>
</evidence>
<proteinExistence type="predicted"/>
<dbReference type="InterPro" id="IPR000873">
    <property type="entry name" value="AMP-dep_synth/lig_dom"/>
</dbReference>
<dbReference type="EMBL" id="LVHI01000005">
    <property type="protein sequence ID" value="OAK56201.1"/>
    <property type="molecule type" value="Genomic_DNA"/>
</dbReference>
<dbReference type="Pfam" id="PF13193">
    <property type="entry name" value="AMP-binding_C"/>
    <property type="match status" value="1"/>
</dbReference>
<dbReference type="InterPro" id="IPR025110">
    <property type="entry name" value="AMP-bd_C"/>
</dbReference>
<dbReference type="RefSeq" id="WP_068422359.1">
    <property type="nucleotide sequence ID" value="NZ_LVHI01000005.1"/>
</dbReference>
<dbReference type="PANTHER" id="PTHR43767">
    <property type="entry name" value="LONG-CHAIN-FATTY-ACID--COA LIGASE"/>
    <property type="match status" value="1"/>
</dbReference>
<name>A0A177YLC2_9NOCA</name>
<dbReference type="InterPro" id="IPR042099">
    <property type="entry name" value="ANL_N_sf"/>
</dbReference>
<dbReference type="InterPro" id="IPR050237">
    <property type="entry name" value="ATP-dep_AMP-bd_enzyme"/>
</dbReference>
<sequence>MNLASTFAHVAEERPDKVAFENADGTLTYRELDDLASRVASYLINRGIQPGDRVGIYMGNTARYLVVAFGIWKAGAVLVPFNIAIPRGPLRHAADDSGVRMIFAEAAGIERLAGDLAGLDVVDSLVDVSISGERTEPAVATYADVVASAPLSQIVPRMDGDNALLMYTSGSTGKPKGVQQTHRNTTAVIEAEIDAWNLDETERAVICTPFFHVGGMQLTTLPILFSGAFIYCLPRWNAAAWREAAVRIDATFTALVPTMVVDVANQLENDPIALSSMKVCAIGGSVLPTGPVDRFMKATGIVNAVNIYGQTEQSGLSICERPGEQERPYALGRPLEQILQWRLTAPGSDDVLATGPRLGELQVRGDAVTPGYWNLPETTDAKFVDGWFRTGDLVRVDDNGVMHYVERIDEMIISGGENIYPQLIENHLASDPDVAEVAVIGTYHERWMQQVTAIIVPRRSSVTEEDILAYCASHPDLQGLQKPRRIEFVDALPRTGNNKIDRPQLKRTFV</sequence>
<dbReference type="AlphaFoldDB" id="A0A177YLC2"/>
<dbReference type="Gene3D" id="3.30.300.30">
    <property type="match status" value="1"/>
</dbReference>
<dbReference type="Pfam" id="PF00501">
    <property type="entry name" value="AMP-binding"/>
    <property type="match status" value="1"/>
</dbReference>
<evidence type="ECO:0000313" key="3">
    <source>
        <dbReference type="EMBL" id="OAK56201.1"/>
    </source>
</evidence>
<dbReference type="PANTHER" id="PTHR43767:SF7">
    <property type="entry name" value="MEDIUM_LONG-CHAIN-FATTY-ACID--COA LIGASE FADD8"/>
    <property type="match status" value="1"/>
</dbReference>
<evidence type="ECO:0000313" key="4">
    <source>
        <dbReference type="Proteomes" id="UP000077519"/>
    </source>
</evidence>
<dbReference type="SUPFAM" id="SSF56801">
    <property type="entry name" value="Acetyl-CoA synthetase-like"/>
    <property type="match status" value="1"/>
</dbReference>
<keyword evidence="4" id="KW-1185">Reference proteome</keyword>
<dbReference type="GO" id="GO:0016877">
    <property type="term" value="F:ligase activity, forming carbon-sulfur bonds"/>
    <property type="evidence" value="ECO:0007669"/>
    <property type="project" value="UniProtKB-ARBA"/>
</dbReference>
<dbReference type="Proteomes" id="UP000077519">
    <property type="component" value="Unassembled WGS sequence"/>
</dbReference>
<gene>
    <name evidence="3" type="ORF">A3K89_17115</name>
</gene>
<dbReference type="InterPro" id="IPR045851">
    <property type="entry name" value="AMP-bd_C_sf"/>
</dbReference>
<dbReference type="PROSITE" id="PS00455">
    <property type="entry name" value="AMP_BINDING"/>
    <property type="match status" value="1"/>
</dbReference>
<organism evidence="3 4">
    <name type="scientific">Rhodococcoides kyotonense</name>
    <dbReference type="NCBI Taxonomy" id="398843"/>
    <lineage>
        <taxon>Bacteria</taxon>
        <taxon>Bacillati</taxon>
        <taxon>Actinomycetota</taxon>
        <taxon>Actinomycetes</taxon>
        <taxon>Mycobacteriales</taxon>
        <taxon>Nocardiaceae</taxon>
        <taxon>Rhodococcoides</taxon>
    </lineage>
</organism>
<protein>
    <submittedName>
        <fullName evidence="3">Acid--CoA ligase</fullName>
    </submittedName>
</protein>
<feature type="domain" description="AMP-dependent synthetase/ligase" evidence="1">
    <location>
        <begin position="7"/>
        <end position="373"/>
    </location>
</feature>
<dbReference type="InterPro" id="IPR020845">
    <property type="entry name" value="AMP-binding_CS"/>
</dbReference>
<keyword evidence="3" id="KW-0436">Ligase</keyword>
<feature type="domain" description="AMP-binding enzyme C-terminal" evidence="2">
    <location>
        <begin position="424"/>
        <end position="499"/>
    </location>
</feature>
<reference evidence="3 4" key="1">
    <citation type="submission" date="2016-03" db="EMBL/GenBank/DDBJ databases">
        <title>Genome sequence of Rhodococcus kyotonensis KB10.</title>
        <authorList>
            <person name="Jeong H."/>
            <person name="Hong C.E."/>
            <person name="Jo S.H."/>
            <person name="Park J.M."/>
        </authorList>
    </citation>
    <scope>NUCLEOTIDE SEQUENCE [LARGE SCALE GENOMIC DNA]</scope>
    <source>
        <strain evidence="3 4">KB10</strain>
    </source>
</reference>
<evidence type="ECO:0000259" key="1">
    <source>
        <dbReference type="Pfam" id="PF00501"/>
    </source>
</evidence>
<comment type="caution">
    <text evidence="3">The sequence shown here is derived from an EMBL/GenBank/DDBJ whole genome shotgun (WGS) entry which is preliminary data.</text>
</comment>